<comment type="caution">
    <text evidence="1">The sequence shown here is derived from an EMBL/GenBank/DDBJ whole genome shotgun (WGS) entry which is preliminary data.</text>
</comment>
<name>A0ABV7WSY0_9GAMM</name>
<evidence type="ECO:0000313" key="1">
    <source>
        <dbReference type="EMBL" id="MFC3701568.1"/>
    </source>
</evidence>
<accession>A0ABV7WSY0</accession>
<sequence>MNLLLAFARIKGVFNIVQRPQKNIGDFNAHMRKDLGLCNVHQETQSQTNATTHLELVGHGILTRGP</sequence>
<reference evidence="2" key="1">
    <citation type="journal article" date="2019" name="Int. J. Syst. Evol. Microbiol.">
        <title>The Global Catalogue of Microorganisms (GCM) 10K type strain sequencing project: providing services to taxonomists for standard genome sequencing and annotation.</title>
        <authorList>
            <consortium name="The Broad Institute Genomics Platform"/>
            <consortium name="The Broad Institute Genome Sequencing Center for Infectious Disease"/>
            <person name="Wu L."/>
            <person name="Ma J."/>
        </authorList>
    </citation>
    <scope>NUCLEOTIDE SEQUENCE [LARGE SCALE GENOMIC DNA]</scope>
    <source>
        <strain evidence="2">CECT 8288</strain>
    </source>
</reference>
<keyword evidence="2" id="KW-1185">Reference proteome</keyword>
<dbReference type="Proteomes" id="UP001595710">
    <property type="component" value="Unassembled WGS sequence"/>
</dbReference>
<dbReference type="RefSeq" id="WP_377362692.1">
    <property type="nucleotide sequence ID" value="NZ_JBHRYN010000010.1"/>
</dbReference>
<gene>
    <name evidence="1" type="ORF">ACFOND_07970</name>
</gene>
<protein>
    <submittedName>
        <fullName evidence="1">Uncharacterized protein</fullName>
    </submittedName>
</protein>
<proteinExistence type="predicted"/>
<organism evidence="1 2">
    <name type="scientific">Reinekea marina</name>
    <dbReference type="NCBI Taxonomy" id="1310421"/>
    <lineage>
        <taxon>Bacteria</taxon>
        <taxon>Pseudomonadati</taxon>
        <taxon>Pseudomonadota</taxon>
        <taxon>Gammaproteobacteria</taxon>
        <taxon>Oceanospirillales</taxon>
        <taxon>Saccharospirillaceae</taxon>
        <taxon>Reinekea</taxon>
    </lineage>
</organism>
<dbReference type="EMBL" id="JBHRYN010000010">
    <property type="protein sequence ID" value="MFC3701568.1"/>
    <property type="molecule type" value="Genomic_DNA"/>
</dbReference>
<evidence type="ECO:0000313" key="2">
    <source>
        <dbReference type="Proteomes" id="UP001595710"/>
    </source>
</evidence>